<dbReference type="Gene3D" id="3.30.497.10">
    <property type="entry name" value="Antithrombin, subunit I, domain 2"/>
    <property type="match status" value="1"/>
</dbReference>
<dbReference type="InterPro" id="IPR023796">
    <property type="entry name" value="Serpin_dom"/>
</dbReference>
<evidence type="ECO:0000256" key="1">
    <source>
        <dbReference type="RuleBase" id="RU000411"/>
    </source>
</evidence>
<dbReference type="Gene3D" id="2.30.39.10">
    <property type="entry name" value="Alpha-1-antitrypsin, domain 1"/>
    <property type="match status" value="1"/>
</dbReference>
<dbReference type="SMART" id="SM00093">
    <property type="entry name" value="SERPIN"/>
    <property type="match status" value="1"/>
</dbReference>
<evidence type="ECO:0000313" key="4">
    <source>
        <dbReference type="EMBL" id="QOY38057.1"/>
    </source>
</evidence>
<dbReference type="PANTHER" id="PTHR11461">
    <property type="entry name" value="SERINE PROTEASE INHIBITOR, SERPIN"/>
    <property type="match status" value="1"/>
</dbReference>
<proteinExistence type="inferred from homology"/>
<dbReference type="GO" id="GO:0004867">
    <property type="term" value="F:serine-type endopeptidase inhibitor activity"/>
    <property type="evidence" value="ECO:0007669"/>
    <property type="project" value="InterPro"/>
</dbReference>
<name>A0A7S7LBQ3_9BACI</name>
<dbReference type="PROSITE" id="PS51257">
    <property type="entry name" value="PROKAR_LIPOPROTEIN"/>
    <property type="match status" value="1"/>
</dbReference>
<protein>
    <submittedName>
        <fullName evidence="4">Serpin family protein</fullName>
    </submittedName>
</protein>
<dbReference type="EMBL" id="CP063356">
    <property type="protein sequence ID" value="QOY38057.1"/>
    <property type="molecule type" value="Genomic_DNA"/>
</dbReference>
<evidence type="ECO:0000313" key="5">
    <source>
        <dbReference type="Proteomes" id="UP000180175"/>
    </source>
</evidence>
<evidence type="ECO:0000259" key="3">
    <source>
        <dbReference type="SMART" id="SM00093"/>
    </source>
</evidence>
<dbReference type="InterPro" id="IPR042185">
    <property type="entry name" value="Serpin_sf_2"/>
</dbReference>
<keyword evidence="2" id="KW-0732">Signal</keyword>
<dbReference type="SUPFAM" id="SSF56574">
    <property type="entry name" value="Serpins"/>
    <property type="match status" value="1"/>
</dbReference>
<dbReference type="PROSITE" id="PS00284">
    <property type="entry name" value="SERPIN"/>
    <property type="match status" value="1"/>
</dbReference>
<sequence>MFKKFFLLLMVLGFLASCGQQSKEQKLLYTSEDVHKEVVFGTNDFGFQMLRKIKETDQNSLISPLSISLALAMTVNGANGDTKEAMLDAMQLKGVSLDGVNQSYQAITNMMKYTDPKVQLSIANSLWGREDKSFNDEFVAKANDFYEAKLTLLDFQAPTASKTINSWVKEKTEGKIEGIVEDEIDRDTVLFLINAIYFQSDWKNQFDKNRTIEKDFFPSNGKQQKVKMMVNDGEYQYFENEIVEGIRLPYGEGRMVMDVFLPREGMNQFLEELTINEWENMLTRFEMKNGYFELPRFTFEYEESLKDVLKALGMEIAFDEQKANFGKIAPIPPNLYISDVLHKTFIEVNEEGTEAAAVTSVEIKEESAPMFDFHLEVNRPFLFIIHDLETGVILFIGVTEEIN</sequence>
<feature type="signal peptide" evidence="2">
    <location>
        <begin position="1"/>
        <end position="22"/>
    </location>
</feature>
<dbReference type="KEGG" id="aia:AWH56_011240"/>
<organism evidence="4 5">
    <name type="scientific">Anaerobacillus isosaccharinicus</name>
    <dbReference type="NCBI Taxonomy" id="1532552"/>
    <lineage>
        <taxon>Bacteria</taxon>
        <taxon>Bacillati</taxon>
        <taxon>Bacillota</taxon>
        <taxon>Bacilli</taxon>
        <taxon>Bacillales</taxon>
        <taxon>Bacillaceae</taxon>
        <taxon>Anaerobacillus</taxon>
    </lineage>
</organism>
<dbReference type="InterPro" id="IPR000215">
    <property type="entry name" value="Serpin_fam"/>
</dbReference>
<feature type="chain" id="PRO_5030504750" evidence="2">
    <location>
        <begin position="23"/>
        <end position="403"/>
    </location>
</feature>
<dbReference type="InterPro" id="IPR042178">
    <property type="entry name" value="Serpin_sf_1"/>
</dbReference>
<dbReference type="InterPro" id="IPR036186">
    <property type="entry name" value="Serpin_sf"/>
</dbReference>
<dbReference type="InterPro" id="IPR023795">
    <property type="entry name" value="Serpin_CS"/>
</dbReference>
<dbReference type="AlphaFoldDB" id="A0A7S7LBQ3"/>
<dbReference type="GO" id="GO:0005615">
    <property type="term" value="C:extracellular space"/>
    <property type="evidence" value="ECO:0007669"/>
    <property type="project" value="InterPro"/>
</dbReference>
<evidence type="ECO:0000256" key="2">
    <source>
        <dbReference type="SAM" id="SignalP"/>
    </source>
</evidence>
<gene>
    <name evidence="4" type="ORF">AWH56_011240</name>
</gene>
<dbReference type="PANTHER" id="PTHR11461:SF211">
    <property type="entry name" value="GH10112P-RELATED"/>
    <property type="match status" value="1"/>
</dbReference>
<keyword evidence="5" id="KW-1185">Reference proteome</keyword>
<dbReference type="RefSeq" id="WP_182081221.1">
    <property type="nucleotide sequence ID" value="NZ_CP063356.2"/>
</dbReference>
<feature type="domain" description="Serpin" evidence="3">
    <location>
        <begin position="47"/>
        <end position="401"/>
    </location>
</feature>
<comment type="similarity">
    <text evidence="1">Belongs to the serpin family.</text>
</comment>
<dbReference type="Pfam" id="PF00079">
    <property type="entry name" value="Serpin"/>
    <property type="match status" value="1"/>
</dbReference>
<reference evidence="4 5" key="1">
    <citation type="journal article" date="2017" name="Genome Announc.">
        <title>Draft Genome Sequences of Four Alkaliphilic Bacteria Belonging to the Anaerobacillus Genus.</title>
        <authorList>
            <person name="Bassil N.M."/>
            <person name="Lloyd J.R."/>
        </authorList>
    </citation>
    <scope>NUCLEOTIDE SEQUENCE [LARGE SCALE GENOMIC DNA]</scope>
    <source>
        <strain evidence="4 5">NB2006</strain>
    </source>
</reference>
<accession>A0A7S7LBQ3</accession>
<dbReference type="CDD" id="cd19588">
    <property type="entry name" value="serpin_miropin-like"/>
    <property type="match status" value="1"/>
</dbReference>
<dbReference type="Proteomes" id="UP000180175">
    <property type="component" value="Chromosome"/>
</dbReference>
<reference evidence="4 5" key="2">
    <citation type="journal article" date="2019" name="Int. J. Syst. Evol. Microbiol.">
        <title>Anaerobacillus isosaccharinicus sp. nov., an alkaliphilic bacterium which degrades isosaccharinic acid.</title>
        <authorList>
            <person name="Bassil N.M."/>
            <person name="Lloyd J.R."/>
        </authorList>
    </citation>
    <scope>NUCLEOTIDE SEQUENCE [LARGE SCALE GENOMIC DNA]</scope>
    <source>
        <strain evidence="4 5">NB2006</strain>
    </source>
</reference>